<dbReference type="AlphaFoldDB" id="A0A2T5MAH7"/>
<dbReference type="RefSeq" id="XP_040756897.1">
    <property type="nucleotide sequence ID" value="XM_040896542.1"/>
</dbReference>
<comment type="caution">
    <text evidence="2">The sequence shown here is derived from an EMBL/GenBank/DDBJ whole genome shotgun (WGS) entry which is preliminary data.</text>
</comment>
<dbReference type="VEuPathDB" id="FungiDB:P175DRAFT_0498613"/>
<dbReference type="Proteomes" id="UP000244073">
    <property type="component" value="Unassembled WGS sequence"/>
</dbReference>
<evidence type="ECO:0000256" key="1">
    <source>
        <dbReference type="SAM" id="SignalP"/>
    </source>
</evidence>
<sequence>MTAAWELLFGRTWMICLCSLSPPLRTPGRRSSPRAKTGSSTAIVSLVIWRWHLSSGTR</sequence>
<feature type="signal peptide" evidence="1">
    <location>
        <begin position="1"/>
        <end position="18"/>
    </location>
</feature>
<organism evidence="2 3">
    <name type="scientific">Aspergillus ochraceoroseus IBT 24754</name>
    <dbReference type="NCBI Taxonomy" id="1392256"/>
    <lineage>
        <taxon>Eukaryota</taxon>
        <taxon>Fungi</taxon>
        <taxon>Dikarya</taxon>
        <taxon>Ascomycota</taxon>
        <taxon>Pezizomycotina</taxon>
        <taxon>Eurotiomycetes</taxon>
        <taxon>Eurotiomycetidae</taxon>
        <taxon>Eurotiales</taxon>
        <taxon>Aspergillaceae</taxon>
        <taxon>Aspergillus</taxon>
        <taxon>Aspergillus subgen. Nidulantes</taxon>
    </lineage>
</organism>
<dbReference type="GeneID" id="63813424"/>
<proteinExistence type="predicted"/>
<evidence type="ECO:0000313" key="3">
    <source>
        <dbReference type="Proteomes" id="UP000244073"/>
    </source>
</evidence>
<protein>
    <submittedName>
        <fullName evidence="2">Uncharacterized protein</fullName>
    </submittedName>
</protein>
<keyword evidence="1" id="KW-0732">Signal</keyword>
<reference evidence="2 3" key="1">
    <citation type="journal article" date="2018" name="Proc. Natl. Acad. Sci. U.S.A.">
        <title>Linking secondary metabolites to gene clusters through genome sequencing of six diverse Aspergillus species.</title>
        <authorList>
            <person name="Kaerboelling I."/>
            <person name="Vesth T.C."/>
            <person name="Frisvad J.C."/>
            <person name="Nybo J.L."/>
            <person name="Theobald S."/>
            <person name="Kuo A."/>
            <person name="Bowyer P."/>
            <person name="Matsuda Y."/>
            <person name="Mondo S."/>
            <person name="Lyhne E.K."/>
            <person name="Kogle M.E."/>
            <person name="Clum A."/>
            <person name="Lipzen A."/>
            <person name="Salamov A."/>
            <person name="Ngan C.Y."/>
            <person name="Daum C."/>
            <person name="Chiniquy J."/>
            <person name="Barry K."/>
            <person name="LaButti K."/>
            <person name="Haridas S."/>
            <person name="Simmons B.A."/>
            <person name="Magnuson J.K."/>
            <person name="Mortensen U.H."/>
            <person name="Larsen T.O."/>
            <person name="Grigoriev I.V."/>
            <person name="Baker S.E."/>
            <person name="Andersen M.R."/>
        </authorList>
    </citation>
    <scope>NUCLEOTIDE SEQUENCE [LARGE SCALE GENOMIC DNA]</scope>
    <source>
        <strain evidence="2 3">IBT 24754</strain>
    </source>
</reference>
<feature type="chain" id="PRO_5015545486" evidence="1">
    <location>
        <begin position="19"/>
        <end position="58"/>
    </location>
</feature>
<evidence type="ECO:0000313" key="2">
    <source>
        <dbReference type="EMBL" id="PTU25505.1"/>
    </source>
</evidence>
<name>A0A2T5MAH7_9EURO</name>
<dbReference type="EMBL" id="MSFN02000001">
    <property type="protein sequence ID" value="PTU25505.1"/>
    <property type="molecule type" value="Genomic_DNA"/>
</dbReference>
<accession>A0A2T5MAH7</accession>
<gene>
    <name evidence="2" type="ORF">P175DRAFT_0498613</name>
</gene>